<dbReference type="FunFam" id="3.40.50.300:FF:000016">
    <property type="entry name" value="Oligopeptide ABC transporter ATP-binding component"/>
    <property type="match status" value="1"/>
</dbReference>
<comment type="similarity">
    <text evidence="1">Belongs to the ABC transporter superfamily.</text>
</comment>
<sequence>MLSIKNLRVRFRIKSPLQAMLQKIDDPYIDAVRQVSLDIKQGETFTLVGESGSGKTTLALAVAGLLNATEGQIKFMNEDVTSMTSSQIMAYRKKISFIWQNSIGSLSPRMSVGSLITEGYKIHNLKDRDLKMEADRLLKLVGLPAHISGRYAHQLSGGQARRVGVARAIALKPKLIIADEPTAGLDVSVQGEILNLLNKLKDDLGVSLFVITHNLNIVRHISDKTAVMYLGRFVEQGQTDDIFAKPKHPYTLALLSANLTPYPEASLKNRIELKGEVPSLMDRPNGCEFHTRCPFSSEHCDNEFPPMHVFDGEQILTCHYPLNQN</sequence>
<dbReference type="GO" id="GO:0015833">
    <property type="term" value="P:peptide transport"/>
    <property type="evidence" value="ECO:0007669"/>
    <property type="project" value="InterPro"/>
</dbReference>
<dbReference type="InterPro" id="IPR003593">
    <property type="entry name" value="AAA+_ATPase"/>
</dbReference>
<dbReference type="PROSITE" id="PS50893">
    <property type="entry name" value="ABC_TRANSPORTER_2"/>
    <property type="match status" value="1"/>
</dbReference>
<evidence type="ECO:0000256" key="4">
    <source>
        <dbReference type="ARBA" id="ARBA00022840"/>
    </source>
</evidence>
<dbReference type="GO" id="GO:0016887">
    <property type="term" value="F:ATP hydrolysis activity"/>
    <property type="evidence" value="ECO:0007669"/>
    <property type="project" value="InterPro"/>
</dbReference>
<gene>
    <name evidence="6" type="ORF">METZ01_LOCUS160796</name>
</gene>
<dbReference type="InterPro" id="IPR050319">
    <property type="entry name" value="ABC_transp_ATP-bind"/>
</dbReference>
<dbReference type="Pfam" id="PF00005">
    <property type="entry name" value="ABC_tran"/>
    <property type="match status" value="1"/>
</dbReference>
<dbReference type="SMART" id="SM00382">
    <property type="entry name" value="AAA"/>
    <property type="match status" value="1"/>
</dbReference>
<proteinExistence type="inferred from homology"/>
<reference evidence="6" key="1">
    <citation type="submission" date="2018-05" db="EMBL/GenBank/DDBJ databases">
        <authorList>
            <person name="Lanie J.A."/>
            <person name="Ng W.-L."/>
            <person name="Kazmierczak K.M."/>
            <person name="Andrzejewski T.M."/>
            <person name="Davidsen T.M."/>
            <person name="Wayne K.J."/>
            <person name="Tettelin H."/>
            <person name="Glass J.I."/>
            <person name="Rusch D."/>
            <person name="Podicherti R."/>
            <person name="Tsui H.-C.T."/>
            <person name="Winkler M.E."/>
        </authorList>
    </citation>
    <scope>NUCLEOTIDE SEQUENCE</scope>
</reference>
<name>A0A382B3R1_9ZZZZ</name>
<evidence type="ECO:0000313" key="6">
    <source>
        <dbReference type="EMBL" id="SVB07942.1"/>
    </source>
</evidence>
<evidence type="ECO:0000256" key="3">
    <source>
        <dbReference type="ARBA" id="ARBA00022741"/>
    </source>
</evidence>
<dbReference type="GO" id="GO:0055085">
    <property type="term" value="P:transmembrane transport"/>
    <property type="evidence" value="ECO:0007669"/>
    <property type="project" value="UniProtKB-ARBA"/>
</dbReference>
<evidence type="ECO:0000256" key="2">
    <source>
        <dbReference type="ARBA" id="ARBA00022448"/>
    </source>
</evidence>
<keyword evidence="2" id="KW-0813">Transport</keyword>
<dbReference type="AlphaFoldDB" id="A0A382B3R1"/>
<keyword evidence="3" id="KW-0547">Nucleotide-binding</keyword>
<accession>A0A382B3R1</accession>
<dbReference type="SUPFAM" id="SSF52540">
    <property type="entry name" value="P-loop containing nucleoside triphosphate hydrolases"/>
    <property type="match status" value="1"/>
</dbReference>
<dbReference type="InterPro" id="IPR017871">
    <property type="entry name" value="ABC_transporter-like_CS"/>
</dbReference>
<dbReference type="PANTHER" id="PTHR43776:SF7">
    <property type="entry name" value="D,D-DIPEPTIDE TRANSPORT ATP-BINDING PROTEIN DDPF-RELATED"/>
    <property type="match status" value="1"/>
</dbReference>
<dbReference type="PANTHER" id="PTHR43776">
    <property type="entry name" value="TRANSPORT ATP-BINDING PROTEIN"/>
    <property type="match status" value="1"/>
</dbReference>
<dbReference type="InterPro" id="IPR013563">
    <property type="entry name" value="Oligopep_ABC_C"/>
</dbReference>
<keyword evidence="4" id="KW-0067">ATP-binding</keyword>
<dbReference type="PROSITE" id="PS00211">
    <property type="entry name" value="ABC_TRANSPORTER_1"/>
    <property type="match status" value="1"/>
</dbReference>
<dbReference type="InterPro" id="IPR027417">
    <property type="entry name" value="P-loop_NTPase"/>
</dbReference>
<dbReference type="NCBIfam" id="TIGR01727">
    <property type="entry name" value="oligo_HPY"/>
    <property type="match status" value="1"/>
</dbReference>
<evidence type="ECO:0000259" key="5">
    <source>
        <dbReference type="PROSITE" id="PS50893"/>
    </source>
</evidence>
<dbReference type="Gene3D" id="3.40.50.300">
    <property type="entry name" value="P-loop containing nucleotide triphosphate hydrolases"/>
    <property type="match status" value="1"/>
</dbReference>
<dbReference type="InterPro" id="IPR003439">
    <property type="entry name" value="ABC_transporter-like_ATP-bd"/>
</dbReference>
<dbReference type="GO" id="GO:0005524">
    <property type="term" value="F:ATP binding"/>
    <property type="evidence" value="ECO:0007669"/>
    <property type="project" value="UniProtKB-KW"/>
</dbReference>
<organism evidence="6">
    <name type="scientific">marine metagenome</name>
    <dbReference type="NCBI Taxonomy" id="408172"/>
    <lineage>
        <taxon>unclassified sequences</taxon>
        <taxon>metagenomes</taxon>
        <taxon>ecological metagenomes</taxon>
    </lineage>
</organism>
<dbReference type="CDD" id="cd03257">
    <property type="entry name" value="ABC_NikE_OppD_transporters"/>
    <property type="match status" value="1"/>
</dbReference>
<dbReference type="EMBL" id="UINC01027898">
    <property type="protein sequence ID" value="SVB07942.1"/>
    <property type="molecule type" value="Genomic_DNA"/>
</dbReference>
<evidence type="ECO:0000256" key="1">
    <source>
        <dbReference type="ARBA" id="ARBA00005417"/>
    </source>
</evidence>
<feature type="domain" description="ABC transporter" evidence="5">
    <location>
        <begin position="7"/>
        <end position="255"/>
    </location>
</feature>
<dbReference type="Pfam" id="PF08352">
    <property type="entry name" value="oligo_HPY"/>
    <property type="match status" value="1"/>
</dbReference>
<protein>
    <recommendedName>
        <fullName evidence="5">ABC transporter domain-containing protein</fullName>
    </recommendedName>
</protein>